<comment type="caution">
    <text evidence="1">The sequence shown here is derived from an EMBL/GenBank/DDBJ whole genome shotgun (WGS) entry which is preliminary data.</text>
</comment>
<evidence type="ECO:0000313" key="2">
    <source>
        <dbReference type="Proteomes" id="UP000078090"/>
    </source>
</evidence>
<organism evidence="1 2">
    <name type="scientific">Methylomonas methanica</name>
    <dbReference type="NCBI Taxonomy" id="421"/>
    <lineage>
        <taxon>Bacteria</taxon>
        <taxon>Pseudomonadati</taxon>
        <taxon>Pseudomonadota</taxon>
        <taxon>Gammaproteobacteria</taxon>
        <taxon>Methylococcales</taxon>
        <taxon>Methylococcaceae</taxon>
        <taxon>Methylomonas</taxon>
    </lineage>
</organism>
<dbReference type="AlphaFoldDB" id="A0A177M7H7"/>
<protein>
    <submittedName>
        <fullName evidence="1">Uncharacterized protein</fullName>
    </submittedName>
</protein>
<reference evidence="2" key="1">
    <citation type="submission" date="2016-03" db="EMBL/GenBank/DDBJ databases">
        <authorList>
            <person name="Heylen K."/>
            <person name="De Vos P."/>
            <person name="Vekeman B."/>
        </authorList>
    </citation>
    <scope>NUCLEOTIDE SEQUENCE [LARGE SCALE GENOMIC DNA]</scope>
    <source>
        <strain evidence="2">R-45363</strain>
    </source>
</reference>
<sequence>MLYHEKRQRQLQAKYGVSAGQDFDNLAEDTSLLLIKKEALQREIAAMEREKHSAWGKTRQQLIKGFRRLIALSARLKP</sequence>
<name>A0A177M7H7_METMH</name>
<accession>A0A177M7H7</accession>
<proteinExistence type="predicted"/>
<evidence type="ECO:0000313" key="1">
    <source>
        <dbReference type="EMBL" id="OAI01494.1"/>
    </source>
</evidence>
<dbReference type="Proteomes" id="UP000078090">
    <property type="component" value="Unassembled WGS sequence"/>
</dbReference>
<gene>
    <name evidence="1" type="ORF">A1332_17675</name>
</gene>
<dbReference type="EMBL" id="LUUG01000089">
    <property type="protein sequence ID" value="OAI01494.1"/>
    <property type="molecule type" value="Genomic_DNA"/>
</dbReference>